<comment type="similarity">
    <text evidence="5">Belongs to the SAT4 family.</text>
</comment>
<feature type="transmembrane region" description="Helical" evidence="6">
    <location>
        <begin position="239"/>
        <end position="261"/>
    </location>
</feature>
<dbReference type="OrthoDB" id="4525788at2759"/>
<keyword evidence="2 6" id="KW-0812">Transmembrane</keyword>
<evidence type="ECO:0000256" key="4">
    <source>
        <dbReference type="ARBA" id="ARBA00023136"/>
    </source>
</evidence>
<evidence type="ECO:0000256" key="5">
    <source>
        <dbReference type="ARBA" id="ARBA00038359"/>
    </source>
</evidence>
<name>A0A9P4M9H9_9PEZI</name>
<dbReference type="GO" id="GO:0016020">
    <property type="term" value="C:membrane"/>
    <property type="evidence" value="ECO:0007669"/>
    <property type="project" value="UniProtKB-SubCell"/>
</dbReference>
<organism evidence="8 9">
    <name type="scientific">Rhizodiscina lignyota</name>
    <dbReference type="NCBI Taxonomy" id="1504668"/>
    <lineage>
        <taxon>Eukaryota</taxon>
        <taxon>Fungi</taxon>
        <taxon>Dikarya</taxon>
        <taxon>Ascomycota</taxon>
        <taxon>Pezizomycotina</taxon>
        <taxon>Dothideomycetes</taxon>
        <taxon>Pleosporomycetidae</taxon>
        <taxon>Aulographales</taxon>
        <taxon>Rhizodiscinaceae</taxon>
        <taxon>Rhizodiscina</taxon>
    </lineage>
</organism>
<feature type="transmembrane region" description="Helical" evidence="6">
    <location>
        <begin position="152"/>
        <end position="178"/>
    </location>
</feature>
<protein>
    <recommendedName>
        <fullName evidence="7">Rhodopsin domain-containing protein</fullName>
    </recommendedName>
</protein>
<dbReference type="InterPro" id="IPR052337">
    <property type="entry name" value="SAT4-like"/>
</dbReference>
<dbReference type="PANTHER" id="PTHR33048">
    <property type="entry name" value="PTH11-LIKE INTEGRAL MEMBRANE PROTEIN (AFU_ORTHOLOGUE AFUA_5G11245)"/>
    <property type="match status" value="1"/>
</dbReference>
<feature type="domain" description="Rhodopsin" evidence="7">
    <location>
        <begin position="57"/>
        <end position="304"/>
    </location>
</feature>
<reference evidence="8" key="1">
    <citation type="journal article" date="2020" name="Stud. Mycol.">
        <title>101 Dothideomycetes genomes: a test case for predicting lifestyles and emergence of pathogens.</title>
        <authorList>
            <person name="Haridas S."/>
            <person name="Albert R."/>
            <person name="Binder M."/>
            <person name="Bloem J."/>
            <person name="Labutti K."/>
            <person name="Salamov A."/>
            <person name="Andreopoulos B."/>
            <person name="Baker S."/>
            <person name="Barry K."/>
            <person name="Bills G."/>
            <person name="Bluhm B."/>
            <person name="Cannon C."/>
            <person name="Castanera R."/>
            <person name="Culley D."/>
            <person name="Daum C."/>
            <person name="Ezra D."/>
            <person name="Gonzalez J."/>
            <person name="Henrissat B."/>
            <person name="Kuo A."/>
            <person name="Liang C."/>
            <person name="Lipzen A."/>
            <person name="Lutzoni F."/>
            <person name="Magnuson J."/>
            <person name="Mondo S."/>
            <person name="Nolan M."/>
            <person name="Ohm R."/>
            <person name="Pangilinan J."/>
            <person name="Park H.-J."/>
            <person name="Ramirez L."/>
            <person name="Alfaro M."/>
            <person name="Sun H."/>
            <person name="Tritt A."/>
            <person name="Yoshinaga Y."/>
            <person name="Zwiers L.-H."/>
            <person name="Turgeon B."/>
            <person name="Goodwin S."/>
            <person name="Spatafora J."/>
            <person name="Crous P."/>
            <person name="Grigoriev I."/>
        </authorList>
    </citation>
    <scope>NUCLEOTIDE SEQUENCE</scope>
    <source>
        <strain evidence="8">CBS 133067</strain>
    </source>
</reference>
<evidence type="ECO:0000256" key="2">
    <source>
        <dbReference type="ARBA" id="ARBA00022692"/>
    </source>
</evidence>
<keyword evidence="9" id="KW-1185">Reference proteome</keyword>
<dbReference type="Pfam" id="PF20684">
    <property type="entry name" value="Fung_rhodopsin"/>
    <property type="match status" value="1"/>
</dbReference>
<comment type="caution">
    <text evidence="8">The sequence shown here is derived from an EMBL/GenBank/DDBJ whole genome shotgun (WGS) entry which is preliminary data.</text>
</comment>
<keyword evidence="4 6" id="KW-0472">Membrane</keyword>
<dbReference type="EMBL" id="ML978127">
    <property type="protein sequence ID" value="KAF2097809.1"/>
    <property type="molecule type" value="Genomic_DNA"/>
</dbReference>
<dbReference type="AlphaFoldDB" id="A0A9P4M9H9"/>
<dbReference type="Proteomes" id="UP000799772">
    <property type="component" value="Unassembled WGS sequence"/>
</dbReference>
<accession>A0A9P4M9H9</accession>
<proteinExistence type="inferred from homology"/>
<dbReference type="PANTHER" id="PTHR33048:SF129">
    <property type="entry name" value="INTEGRAL MEMBRANE PROTEIN-RELATED"/>
    <property type="match status" value="1"/>
</dbReference>
<feature type="transmembrane region" description="Helical" evidence="6">
    <location>
        <begin position="208"/>
        <end position="227"/>
    </location>
</feature>
<comment type="subcellular location">
    <subcellularLocation>
        <location evidence="1">Membrane</location>
        <topology evidence="1">Multi-pass membrane protein</topology>
    </subcellularLocation>
</comment>
<sequence>MTSTVNPSVDTTFTAYKIPLSIIAKWPPANYVNPERRWWVAPYTILWTTAGSLLLAARLYSRWTKAAGKFGFDDILIVCAWIFGIAFSALAIWGVLVAGFDRHVWDVPPITAERGALSAWLSEFFFTFSTVFSKMSILVFHRRLVSRTSNKYMKWAIYAAMGFTIVYLLSFVAFLTFICSPTNASWKSLNISYNEPYKCAYRGIFDPMWGIVSVVSDVYAIVLPEILVKRLQIKLRQKLILAVLFGCGISTVATGIARSVFLRRLSTDPLRDLTWIAFDTYIFTVPECHLAIICASAPALKGFFDA</sequence>
<feature type="transmembrane region" description="Helical" evidence="6">
    <location>
        <begin position="281"/>
        <end position="300"/>
    </location>
</feature>
<evidence type="ECO:0000256" key="6">
    <source>
        <dbReference type="SAM" id="Phobius"/>
    </source>
</evidence>
<feature type="transmembrane region" description="Helical" evidence="6">
    <location>
        <begin position="120"/>
        <end position="140"/>
    </location>
</feature>
<evidence type="ECO:0000313" key="9">
    <source>
        <dbReference type="Proteomes" id="UP000799772"/>
    </source>
</evidence>
<dbReference type="InterPro" id="IPR049326">
    <property type="entry name" value="Rhodopsin_dom_fungi"/>
</dbReference>
<feature type="transmembrane region" description="Helical" evidence="6">
    <location>
        <begin position="40"/>
        <end position="60"/>
    </location>
</feature>
<feature type="transmembrane region" description="Helical" evidence="6">
    <location>
        <begin position="72"/>
        <end position="100"/>
    </location>
</feature>
<keyword evidence="3 6" id="KW-1133">Transmembrane helix</keyword>
<evidence type="ECO:0000313" key="8">
    <source>
        <dbReference type="EMBL" id="KAF2097809.1"/>
    </source>
</evidence>
<gene>
    <name evidence="8" type="ORF">NA57DRAFT_56991</name>
</gene>
<evidence type="ECO:0000256" key="1">
    <source>
        <dbReference type="ARBA" id="ARBA00004141"/>
    </source>
</evidence>
<evidence type="ECO:0000256" key="3">
    <source>
        <dbReference type="ARBA" id="ARBA00022989"/>
    </source>
</evidence>
<evidence type="ECO:0000259" key="7">
    <source>
        <dbReference type="Pfam" id="PF20684"/>
    </source>
</evidence>